<evidence type="ECO:0000313" key="5">
    <source>
        <dbReference type="Proteomes" id="UP001176429"/>
    </source>
</evidence>
<evidence type="ECO:0000256" key="3">
    <source>
        <dbReference type="SAM" id="SignalP"/>
    </source>
</evidence>
<feature type="signal peptide" evidence="3">
    <location>
        <begin position="1"/>
        <end position="17"/>
    </location>
</feature>
<dbReference type="Proteomes" id="UP001176429">
    <property type="component" value="Unassembled WGS sequence"/>
</dbReference>
<evidence type="ECO:0000313" key="4">
    <source>
        <dbReference type="EMBL" id="MDO7874101.1"/>
    </source>
</evidence>
<feature type="compositionally biased region" description="Basic and acidic residues" evidence="2">
    <location>
        <begin position="44"/>
        <end position="58"/>
    </location>
</feature>
<organism evidence="4 5">
    <name type="scientific">Hymenobacter aranciens</name>
    <dbReference type="NCBI Taxonomy" id="3063996"/>
    <lineage>
        <taxon>Bacteria</taxon>
        <taxon>Pseudomonadati</taxon>
        <taxon>Bacteroidota</taxon>
        <taxon>Cytophagia</taxon>
        <taxon>Cytophagales</taxon>
        <taxon>Hymenobacteraceae</taxon>
        <taxon>Hymenobacter</taxon>
    </lineage>
</organism>
<feature type="compositionally biased region" description="Low complexity" evidence="2">
    <location>
        <begin position="59"/>
        <end position="111"/>
    </location>
</feature>
<accession>A0ABT9B745</accession>
<dbReference type="RefSeq" id="WP_305005418.1">
    <property type="nucleotide sequence ID" value="NZ_JAUQSY010000003.1"/>
</dbReference>
<keyword evidence="1" id="KW-0175">Coiled coil</keyword>
<protein>
    <submittedName>
        <fullName evidence="4">Uncharacterized protein</fullName>
    </submittedName>
</protein>
<sequence length="342" mass="37895">MKLSLLLLLALPLPVMAQSSTFNPRPTTSQSNYNFRVQQQQRNYPEREFQRRMMEKQLQRPASARRPSQPQPAQLQQEATQQQLALRRQSAPEIAAAQKRQAEAEQQAAARHTQLVREQQRKRLAAPAQDEQLATVQLRQDMQQLTQLLVENYREVYLPGRLTSALRSRMLSARAQQDWNAATKALQSKAEWSKPPAALAAHSQTLTTLASELLGYDITLPAPAPLPLATSSFEVPMARGYFDQSVADQLLLSANQADKLAASGPLVAALQSLNAQVAALATTPPAAETQQNRQQEIRESVRIANQEMERYNARIITAGSLLQVQQSLLQATASYLTQASGG</sequence>
<name>A0ABT9B745_9BACT</name>
<feature type="coiled-coil region" evidence="1">
    <location>
        <begin position="287"/>
        <end position="314"/>
    </location>
</feature>
<evidence type="ECO:0000256" key="2">
    <source>
        <dbReference type="SAM" id="MobiDB-lite"/>
    </source>
</evidence>
<keyword evidence="5" id="KW-1185">Reference proteome</keyword>
<feature type="chain" id="PRO_5046313539" evidence="3">
    <location>
        <begin position="18"/>
        <end position="342"/>
    </location>
</feature>
<proteinExistence type="predicted"/>
<feature type="region of interest" description="Disordered" evidence="2">
    <location>
        <begin position="21"/>
        <end position="128"/>
    </location>
</feature>
<dbReference type="EMBL" id="JAUQSY010000003">
    <property type="protein sequence ID" value="MDO7874101.1"/>
    <property type="molecule type" value="Genomic_DNA"/>
</dbReference>
<reference evidence="4" key="1">
    <citation type="submission" date="2023-07" db="EMBL/GenBank/DDBJ databases">
        <authorList>
            <person name="Kim M.K."/>
        </authorList>
    </citation>
    <scope>NUCLEOTIDE SEQUENCE</scope>
    <source>
        <strain evidence="4">ASUV-10-1</strain>
    </source>
</reference>
<evidence type="ECO:0000256" key="1">
    <source>
        <dbReference type="SAM" id="Coils"/>
    </source>
</evidence>
<keyword evidence="3" id="KW-0732">Signal</keyword>
<gene>
    <name evidence="4" type="ORF">Q5H93_05100</name>
</gene>
<comment type="caution">
    <text evidence="4">The sequence shown here is derived from an EMBL/GenBank/DDBJ whole genome shotgun (WGS) entry which is preliminary data.</text>
</comment>
<feature type="compositionally biased region" description="Polar residues" evidence="2">
    <location>
        <begin position="21"/>
        <end position="43"/>
    </location>
</feature>